<dbReference type="Proteomes" id="UP000724058">
    <property type="component" value="Unassembled WGS sequence"/>
</dbReference>
<evidence type="ECO:0000259" key="1">
    <source>
        <dbReference type="Pfam" id="PF03235"/>
    </source>
</evidence>
<reference evidence="3" key="2">
    <citation type="journal article" date="2020" name="Cell Host Microbe">
        <title>Functional and Genomic Variation between Human-Derived Isolates of Lachnospiraceae Reveals Inter- and Intra-Species Diversity.</title>
        <authorList>
            <person name="Sorbara M.T."/>
            <person name="Littmann E.R."/>
            <person name="Fontana E."/>
            <person name="Moody T.U."/>
            <person name="Kohout C.E."/>
            <person name="Gjonbalaj M."/>
            <person name="Eaton V."/>
            <person name="Seok R."/>
            <person name="Leiner I.M."/>
            <person name="Pamer E.G."/>
        </authorList>
    </citation>
    <scope>NUCLEOTIDE SEQUENCE</scope>
    <source>
        <strain evidence="3">MSK.10.16</strain>
    </source>
</reference>
<accession>A0A6N9JRZ7</accession>
<protein>
    <submittedName>
        <fullName evidence="2">DUF262 domain-containing protein</fullName>
    </submittedName>
</protein>
<feature type="domain" description="GmrSD restriction endonucleases N-terminal" evidence="1">
    <location>
        <begin position="12"/>
        <end position="180"/>
    </location>
</feature>
<evidence type="ECO:0000313" key="2">
    <source>
        <dbReference type="EMBL" id="MZK09231.1"/>
    </source>
</evidence>
<evidence type="ECO:0000313" key="4">
    <source>
        <dbReference type="Proteomes" id="UP000449249"/>
    </source>
</evidence>
<proteinExistence type="predicted"/>
<dbReference type="Pfam" id="PF03235">
    <property type="entry name" value="GmrSD_N"/>
    <property type="match status" value="1"/>
</dbReference>
<dbReference type="AlphaFoldDB" id="A0A6N9JRZ7"/>
<dbReference type="InterPro" id="IPR004919">
    <property type="entry name" value="GmrSD_N"/>
</dbReference>
<dbReference type="PANTHER" id="PTHR35149">
    <property type="entry name" value="SLL5132 PROTEIN"/>
    <property type="match status" value="1"/>
</dbReference>
<name>A0A6N9JRZ7_9FIRM</name>
<organism evidence="2 4">
    <name type="scientific">Dorea longicatena</name>
    <dbReference type="NCBI Taxonomy" id="88431"/>
    <lineage>
        <taxon>Bacteria</taxon>
        <taxon>Bacillati</taxon>
        <taxon>Bacillota</taxon>
        <taxon>Clostridia</taxon>
        <taxon>Lachnospirales</taxon>
        <taxon>Lachnospiraceae</taxon>
        <taxon>Dorea</taxon>
    </lineage>
</organism>
<reference evidence="2 4" key="1">
    <citation type="journal article" date="2019" name="Nat. Med.">
        <title>A library of human gut bacterial isolates paired with longitudinal multiomics data enables mechanistic microbiome research.</title>
        <authorList>
            <person name="Poyet M."/>
            <person name="Groussin M."/>
            <person name="Gibbons S.M."/>
            <person name="Avila-Pacheco J."/>
            <person name="Jiang X."/>
            <person name="Kearney S.M."/>
            <person name="Perrotta A.R."/>
            <person name="Berdy B."/>
            <person name="Zhao S."/>
            <person name="Lieberman T.D."/>
            <person name="Swanson P.K."/>
            <person name="Smith M."/>
            <person name="Roesemann S."/>
            <person name="Alexander J.E."/>
            <person name="Rich S.A."/>
            <person name="Livny J."/>
            <person name="Vlamakis H."/>
            <person name="Clish C."/>
            <person name="Bullock K."/>
            <person name="Deik A."/>
            <person name="Scott J."/>
            <person name="Pierce K.A."/>
            <person name="Xavier R.J."/>
            <person name="Alm E.J."/>
        </authorList>
    </citation>
    <scope>NUCLEOTIDE SEQUENCE [LARGE SCALE GENOMIC DNA]</scope>
    <source>
        <strain evidence="2 4">BIOML-A1</strain>
    </source>
</reference>
<dbReference type="Proteomes" id="UP000449249">
    <property type="component" value="Unassembled WGS sequence"/>
</dbReference>
<evidence type="ECO:0000313" key="3">
    <source>
        <dbReference type="EMBL" id="NSE56859.1"/>
    </source>
</evidence>
<reference evidence="3" key="3">
    <citation type="submission" date="2020-02" db="EMBL/GenBank/DDBJ databases">
        <authorList>
            <person name="Littmann E."/>
            <person name="Sorbara M."/>
        </authorList>
    </citation>
    <scope>NUCLEOTIDE SEQUENCE</scope>
    <source>
        <strain evidence="3">MSK.10.16</strain>
    </source>
</reference>
<dbReference type="EMBL" id="JAAIOD010000002">
    <property type="protein sequence ID" value="NSE56859.1"/>
    <property type="molecule type" value="Genomic_DNA"/>
</dbReference>
<dbReference type="RefSeq" id="WP_161170137.1">
    <property type="nucleotide sequence ID" value="NZ_JAAIOC010000013.1"/>
</dbReference>
<gene>
    <name evidence="3" type="ORF">G4332_01750</name>
    <name evidence="2" type="ORF">GT576_02450</name>
</gene>
<dbReference type="EMBL" id="WWSH01000002">
    <property type="protein sequence ID" value="MZK09231.1"/>
    <property type="molecule type" value="Genomic_DNA"/>
</dbReference>
<dbReference type="PANTHER" id="PTHR35149:SF2">
    <property type="entry name" value="DUF262 DOMAIN-CONTAINING PROTEIN"/>
    <property type="match status" value="1"/>
</dbReference>
<sequence length="194" mass="23076">MATVELKSISELFGLQFFIPSYQRGYRWTTVQVRELLEDLYDFSDDNKREDDDYYCLQPVIVKGRGEQWELVDGQQRLTAIWLLSALYYCSNRDDEINLEHQKYELEYEGKPIFTELFSLISKYVQDDTMPALIKHLDAYKEKSIDSRNLIESIEYIAQFTRKNKRPKGVLAKIFEAINSIKIIWYVFIFHCPI</sequence>
<comment type="caution">
    <text evidence="2">The sequence shown here is derived from an EMBL/GenBank/DDBJ whole genome shotgun (WGS) entry which is preliminary data.</text>
</comment>